<protein>
    <recommendedName>
        <fullName evidence="2">HEAT repeat domain-containing protein</fullName>
    </recommendedName>
</protein>
<dbReference type="InterPro" id="IPR016024">
    <property type="entry name" value="ARM-type_fold"/>
</dbReference>
<sequence length="81" mass="9221">MRAIVATALASFDVNQNMDPLIDLLCDRAWWVRYRAATSLILCSDIAAVVKKIEAREDRYALEMFQFALDKQALCNRKVVA</sequence>
<dbReference type="EMBL" id="VSSQ01019144">
    <property type="protein sequence ID" value="MPM62960.1"/>
    <property type="molecule type" value="Genomic_DNA"/>
</dbReference>
<accession>A0A645BBX4</accession>
<reference evidence="1" key="1">
    <citation type="submission" date="2019-08" db="EMBL/GenBank/DDBJ databases">
        <authorList>
            <person name="Kucharzyk K."/>
            <person name="Murdoch R.W."/>
            <person name="Higgins S."/>
            <person name="Loffler F."/>
        </authorList>
    </citation>
    <scope>NUCLEOTIDE SEQUENCE</scope>
</reference>
<name>A0A645BBX4_9ZZZZ</name>
<proteinExistence type="predicted"/>
<evidence type="ECO:0000313" key="1">
    <source>
        <dbReference type="EMBL" id="MPM62960.1"/>
    </source>
</evidence>
<dbReference type="InterPro" id="IPR011989">
    <property type="entry name" value="ARM-like"/>
</dbReference>
<dbReference type="AlphaFoldDB" id="A0A645BBX4"/>
<organism evidence="1">
    <name type="scientific">bioreactor metagenome</name>
    <dbReference type="NCBI Taxonomy" id="1076179"/>
    <lineage>
        <taxon>unclassified sequences</taxon>
        <taxon>metagenomes</taxon>
        <taxon>ecological metagenomes</taxon>
    </lineage>
</organism>
<gene>
    <name evidence="1" type="ORF">SDC9_109838</name>
</gene>
<evidence type="ECO:0008006" key="2">
    <source>
        <dbReference type="Google" id="ProtNLM"/>
    </source>
</evidence>
<dbReference type="SUPFAM" id="SSF48371">
    <property type="entry name" value="ARM repeat"/>
    <property type="match status" value="1"/>
</dbReference>
<dbReference type="Gene3D" id="1.25.10.10">
    <property type="entry name" value="Leucine-rich Repeat Variant"/>
    <property type="match status" value="1"/>
</dbReference>
<comment type="caution">
    <text evidence="1">The sequence shown here is derived from an EMBL/GenBank/DDBJ whole genome shotgun (WGS) entry which is preliminary data.</text>
</comment>